<dbReference type="PANTHER" id="PTHR31414">
    <property type="entry name" value="TRANSMEMBRANE PROTEIN DDB_G0292058"/>
    <property type="match status" value="1"/>
</dbReference>
<keyword evidence="2" id="KW-0732">Signal</keyword>
<dbReference type="AlphaFoldDB" id="A0A8S1PC15"/>
<accession>A0A8S1PC15</accession>
<keyword evidence="1" id="KW-0472">Membrane</keyword>
<evidence type="ECO:0000313" key="4">
    <source>
        <dbReference type="Proteomes" id="UP000688137"/>
    </source>
</evidence>
<feature type="signal peptide" evidence="2">
    <location>
        <begin position="1"/>
        <end position="28"/>
    </location>
</feature>
<evidence type="ECO:0000313" key="3">
    <source>
        <dbReference type="EMBL" id="CAD8100727.1"/>
    </source>
</evidence>
<proteinExistence type="predicted"/>
<dbReference type="Proteomes" id="UP000688137">
    <property type="component" value="Unassembled WGS sequence"/>
</dbReference>
<dbReference type="PANTHER" id="PTHR31414:SF18">
    <property type="entry name" value="TRANSMEMBRANE PROTEIN-RELATED"/>
    <property type="match status" value="1"/>
</dbReference>
<protein>
    <submittedName>
        <fullName evidence="3">Uncharacterized protein</fullName>
    </submittedName>
</protein>
<feature type="transmembrane region" description="Helical" evidence="1">
    <location>
        <begin position="138"/>
        <end position="162"/>
    </location>
</feature>
<keyword evidence="1" id="KW-1133">Transmembrane helix</keyword>
<organism evidence="3 4">
    <name type="scientific">Paramecium primaurelia</name>
    <dbReference type="NCBI Taxonomy" id="5886"/>
    <lineage>
        <taxon>Eukaryota</taxon>
        <taxon>Sar</taxon>
        <taxon>Alveolata</taxon>
        <taxon>Ciliophora</taxon>
        <taxon>Intramacronucleata</taxon>
        <taxon>Oligohymenophorea</taxon>
        <taxon>Peniculida</taxon>
        <taxon>Parameciidae</taxon>
        <taxon>Paramecium</taxon>
    </lineage>
</organism>
<feature type="transmembrane region" description="Helical" evidence="1">
    <location>
        <begin position="91"/>
        <end position="111"/>
    </location>
</feature>
<gene>
    <name evidence="3" type="ORF">PPRIM_AZ9-3.1.T1130068</name>
</gene>
<keyword evidence="1" id="KW-0812">Transmembrane</keyword>
<evidence type="ECO:0000256" key="1">
    <source>
        <dbReference type="SAM" id="Phobius"/>
    </source>
</evidence>
<feature type="chain" id="PRO_5035872642" evidence="2">
    <location>
        <begin position="29"/>
        <end position="762"/>
    </location>
</feature>
<keyword evidence="4" id="KW-1185">Reference proteome</keyword>
<evidence type="ECO:0000256" key="2">
    <source>
        <dbReference type="SAM" id="SignalP"/>
    </source>
</evidence>
<dbReference type="EMBL" id="CAJJDM010000116">
    <property type="protein sequence ID" value="CAD8100727.1"/>
    <property type="molecule type" value="Genomic_DNA"/>
</dbReference>
<sequence>MKLAKKLIYSSLFLGLILLLQNFEASESKLDVKTQKEEICTDDLEVTESERDSAQQILDNLYDTNIRSDVTTAVNDQSAGIDLILNLLRYVIPWAIFLIISIFGWIFYCCYCCCDKKCPPSKCCKRDYEFNKLSKMELYVPVGFALILNLLLFAASIAGLSYSGDVERGMKAARCSLVSLFYDIVYGNSGAFPGLAGLADNIDSINQEISDFQKQLKVVFGSKTSKTISQKKNDVITANNNMKRGASNAAVPVLDGGAESYLSSQNFLDYILMSSTDSSSSTYTSNYNNLQSIYKDHLKCTPQPEAFASYYDGMVKTAEELETYATDISGDAFDTSTLESGSSTIDGFISDINDASTTLYDNTKVLDDAGTYATLALNVLFGVGLGLSIVSICSIILIVLLKIYKVRGLLHFTWCIYVILMILCFLLALLLHPSSVIFAEVCYYLDSFVNDYEFFQQTQFIDAGETKDIISSCFFPGSAESLFEVMDLASATDPLNSFKEQINEFQTQYSSFDGQKKDFNDKLNNNLLAVQNCKDGTVFDVKPADYVPLKAAFDKFNSFKSNSGCVELAVSKCADGLLPMRSASDTGSTFNQKCWHPAYLASSTPSCADQSGLADTAVLKTQYNKQSSMWSSPTSKEQNILTLNADVSKTFEDYMNKINDFISDADAIMGHLDALLNGVDCSFLKESFNNVLDGLCVVFIPGISRTTILIIIIGVSMFFGSLANCCVGLRAYRISNYGFKDGDGSGSKIAPKDPETQGMTVQ</sequence>
<dbReference type="OMA" id="GYTCMQK"/>
<feature type="transmembrane region" description="Helical" evidence="1">
    <location>
        <begin position="408"/>
        <end position="431"/>
    </location>
</feature>
<dbReference type="GO" id="GO:0016020">
    <property type="term" value="C:membrane"/>
    <property type="evidence" value="ECO:0007669"/>
    <property type="project" value="TreeGrafter"/>
</dbReference>
<name>A0A8S1PC15_PARPR</name>
<dbReference type="InterPro" id="IPR040283">
    <property type="entry name" value="DDB_G0292058-like"/>
</dbReference>
<comment type="caution">
    <text evidence="3">The sequence shown here is derived from an EMBL/GenBank/DDBJ whole genome shotgun (WGS) entry which is preliminary data.</text>
</comment>
<reference evidence="3" key="1">
    <citation type="submission" date="2021-01" db="EMBL/GenBank/DDBJ databases">
        <authorList>
            <consortium name="Genoscope - CEA"/>
            <person name="William W."/>
        </authorList>
    </citation>
    <scope>NUCLEOTIDE SEQUENCE</scope>
</reference>
<feature type="transmembrane region" description="Helical" evidence="1">
    <location>
        <begin position="708"/>
        <end position="732"/>
    </location>
</feature>
<feature type="transmembrane region" description="Helical" evidence="1">
    <location>
        <begin position="375"/>
        <end position="401"/>
    </location>
</feature>